<comment type="similarity">
    <text evidence="1">Belongs to the TIM50 family.</text>
</comment>
<keyword evidence="1" id="KW-0809">Transit peptide</keyword>
<evidence type="ECO:0000259" key="3">
    <source>
        <dbReference type="SMART" id="SM00577"/>
    </source>
</evidence>
<name>A0A8E2DFL5_9APHY</name>
<evidence type="ECO:0000256" key="2">
    <source>
        <dbReference type="SAM" id="MobiDB-lite"/>
    </source>
</evidence>
<dbReference type="SMART" id="SM00577">
    <property type="entry name" value="CPDc"/>
    <property type="match status" value="1"/>
</dbReference>
<keyword evidence="1" id="KW-0813">Transport</keyword>
<dbReference type="InterPro" id="IPR036412">
    <property type="entry name" value="HAD-like_sf"/>
</dbReference>
<feature type="region of interest" description="Disordered" evidence="2">
    <location>
        <begin position="86"/>
        <end position="142"/>
    </location>
</feature>
<reference evidence="4 5" key="1">
    <citation type="submission" date="2016-07" db="EMBL/GenBank/DDBJ databases">
        <title>Draft genome of the white-rot fungus Obba rivulosa 3A-2.</title>
        <authorList>
            <consortium name="DOE Joint Genome Institute"/>
            <person name="Miettinen O."/>
            <person name="Riley R."/>
            <person name="Acob R."/>
            <person name="Barry K."/>
            <person name="Cullen D."/>
            <person name="De Vries R."/>
            <person name="Hainaut M."/>
            <person name="Hatakka A."/>
            <person name="Henrissat B."/>
            <person name="Hilden K."/>
            <person name="Kuo R."/>
            <person name="Labutti K."/>
            <person name="Lipzen A."/>
            <person name="Makela M.R."/>
            <person name="Sandor L."/>
            <person name="Spatafora J.W."/>
            <person name="Grigoriev I.V."/>
            <person name="Hibbett D.S."/>
        </authorList>
    </citation>
    <scope>NUCLEOTIDE SEQUENCE [LARGE SCALE GENOMIC DNA]</scope>
    <source>
        <strain evidence="4 5">3A-2</strain>
    </source>
</reference>
<feature type="compositionally biased region" description="Basic and acidic residues" evidence="2">
    <location>
        <begin position="101"/>
        <end position="113"/>
    </location>
</feature>
<sequence length="451" mass="50000">MPNTRRRRPHHPTSRWRDIHAPIASSQPFSSHPISGAEFARSSYGRPGVHEPPRSLFPAQETSYGGNYEVRRHPDFASYHVSHPQVYHDTDSASSSRPRSPPREPRAYREADRSVTPPPPRPPSPTYLALAQDQPSRLSDPTDSRKLLILDLNGTLVFRSQGGHRPRPRYPYEDGAQQDGPPVPRLRPVHPRPYMPAFRQYLFAAETKAWLDVMIWSSAQPHSVADMVDKSFGGDKDGLLAIWARDTLGLSQDHYPSTPRSSRSPSPTAARSPARVHSALTTLLLDDSPRKAELQPYNHVCIGEYSAALRAKDLESFQKGSEWDAAQAARRELEASLENGASGSTDAPDTAAEDSEAPLSPLLDALDAPPPGEYDETLLCVVGVLEEVKHQRNVAAWIRAGGLWGPDRAPAEESPAPLMWFEHAPTVEYWAKKGREALTRLGIPVEHGIER</sequence>
<feature type="region of interest" description="Disordered" evidence="2">
    <location>
        <begin position="159"/>
        <end position="183"/>
    </location>
</feature>
<protein>
    <recommendedName>
        <fullName evidence="1">Mitochondrial import inner membrane translocase subunit TIM50</fullName>
    </recommendedName>
</protein>
<dbReference type="Pfam" id="PF03031">
    <property type="entry name" value="NIF"/>
    <property type="match status" value="1"/>
</dbReference>
<feature type="region of interest" description="Disordered" evidence="2">
    <location>
        <begin position="253"/>
        <end position="275"/>
    </location>
</feature>
<dbReference type="AlphaFoldDB" id="A0A8E2DFL5"/>
<gene>
    <name evidence="4" type="ORF">OBBRIDRAFT_740716</name>
</gene>
<dbReference type="InterPro" id="IPR004274">
    <property type="entry name" value="FCP1_dom"/>
</dbReference>
<organism evidence="4 5">
    <name type="scientific">Obba rivulosa</name>
    <dbReference type="NCBI Taxonomy" id="1052685"/>
    <lineage>
        <taxon>Eukaryota</taxon>
        <taxon>Fungi</taxon>
        <taxon>Dikarya</taxon>
        <taxon>Basidiomycota</taxon>
        <taxon>Agaricomycotina</taxon>
        <taxon>Agaricomycetes</taxon>
        <taxon>Polyporales</taxon>
        <taxon>Gelatoporiaceae</taxon>
        <taxon>Obba</taxon>
    </lineage>
</organism>
<dbReference type="GO" id="GO:0015031">
    <property type="term" value="P:protein transport"/>
    <property type="evidence" value="ECO:0007669"/>
    <property type="project" value="UniProtKB-KW"/>
</dbReference>
<feature type="region of interest" description="Disordered" evidence="2">
    <location>
        <begin position="328"/>
        <end position="356"/>
    </location>
</feature>
<keyword evidence="1" id="KW-0653">Protein transport</keyword>
<dbReference type="InterPro" id="IPR023214">
    <property type="entry name" value="HAD_sf"/>
</dbReference>
<feature type="domain" description="FCP1 homology" evidence="3">
    <location>
        <begin position="144"/>
        <end position="312"/>
    </location>
</feature>
<feature type="compositionally biased region" description="Basic residues" evidence="2">
    <location>
        <begin position="1"/>
        <end position="14"/>
    </location>
</feature>
<dbReference type="EMBL" id="KV722620">
    <property type="protein sequence ID" value="OCH84942.1"/>
    <property type="molecule type" value="Genomic_DNA"/>
</dbReference>
<comment type="subunit">
    <text evidence="1">Component of the TIM23 complex.</text>
</comment>
<dbReference type="Proteomes" id="UP000250043">
    <property type="component" value="Unassembled WGS sequence"/>
</dbReference>
<dbReference type="SUPFAM" id="SSF56784">
    <property type="entry name" value="HAD-like"/>
    <property type="match status" value="1"/>
</dbReference>
<keyword evidence="1" id="KW-0496">Mitochondrion</keyword>
<evidence type="ECO:0000313" key="4">
    <source>
        <dbReference type="EMBL" id="OCH84942.1"/>
    </source>
</evidence>
<keyword evidence="5" id="KW-1185">Reference proteome</keyword>
<dbReference type="InterPro" id="IPR050365">
    <property type="entry name" value="TIM50"/>
</dbReference>
<proteinExistence type="inferred from homology"/>
<feature type="compositionally biased region" description="Polar residues" evidence="2">
    <location>
        <begin position="24"/>
        <end position="33"/>
    </location>
</feature>
<accession>A0A8E2DFL5</accession>
<dbReference type="Gene3D" id="3.40.50.1000">
    <property type="entry name" value="HAD superfamily/HAD-like"/>
    <property type="match status" value="1"/>
</dbReference>
<feature type="compositionally biased region" description="Pro residues" evidence="2">
    <location>
        <begin position="116"/>
        <end position="125"/>
    </location>
</feature>
<dbReference type="OrthoDB" id="1711508at2759"/>
<feature type="compositionally biased region" description="Low complexity" evidence="2">
    <location>
        <begin position="256"/>
        <end position="275"/>
    </location>
</feature>
<dbReference type="GO" id="GO:0005744">
    <property type="term" value="C:TIM23 mitochondrial import inner membrane translocase complex"/>
    <property type="evidence" value="ECO:0007669"/>
    <property type="project" value="UniProtKB-UniRule"/>
</dbReference>
<feature type="region of interest" description="Disordered" evidence="2">
    <location>
        <begin position="1"/>
        <end position="70"/>
    </location>
</feature>
<evidence type="ECO:0000313" key="5">
    <source>
        <dbReference type="Proteomes" id="UP000250043"/>
    </source>
</evidence>
<keyword evidence="1" id="KW-0811">Translocation</keyword>
<dbReference type="PANTHER" id="PTHR12210">
    <property type="entry name" value="DULLARD PROTEIN PHOSPHATASE"/>
    <property type="match status" value="1"/>
</dbReference>
<comment type="subcellular location">
    <subcellularLocation>
        <location evidence="1">Mitochondrion inner membrane</location>
        <topology evidence="1">Single-pass membrane protein</topology>
    </subcellularLocation>
</comment>
<comment type="function">
    <text evidence="1">Essential component of the TIM23 complex, a complex that mediates the translocation of transit peptide-containing proteins across the mitochondrial inner membrane.</text>
</comment>
<evidence type="ECO:0000256" key="1">
    <source>
        <dbReference type="RuleBase" id="RU365079"/>
    </source>
</evidence>